<sequence length="377" mass="44796">MLDTIKINTTKAKVIAPVTVQDIYGQYYRVRPNEWPYMQAKEKRFIQSGPYIENYGIYFPSLTFRKYNELFLEFSAPKIVFDNNVDELSNGDKTLFLNNLHERLLTIGLEISIEDLWNSNVSFATVSKNVVIDTIGAYEFIEFTRRLWWRWRHSLKLENYEHDGVCIREFSSTTGIGIYAKVPSLSEIVNPTKIELEFIGRLQDNNILRFEYRMQTYQRTLAKYSWAIGYHLNELRLKDIFSSELSQKILLYDLNKSMFSNEFKYISMKLPTIKRMYEYLWDKNLKPQEEFAVITAFRLCSDLGIEKTREIFDKRYSQSTTKRVWKLLDKAFTDFAYHDYAKIRDQISRSLNKFEPIKISNSIFNNYSRIDQLGLLV</sequence>
<proteinExistence type="predicted"/>
<dbReference type="AlphaFoldDB" id="A0A0G0C1R3"/>
<reference evidence="1 2" key="1">
    <citation type="journal article" date="2015" name="Nature">
        <title>rRNA introns, odd ribosomes, and small enigmatic genomes across a large radiation of phyla.</title>
        <authorList>
            <person name="Brown C.T."/>
            <person name="Hug L.A."/>
            <person name="Thomas B.C."/>
            <person name="Sharon I."/>
            <person name="Castelle C.J."/>
            <person name="Singh A."/>
            <person name="Wilkins M.J."/>
            <person name="Williams K.H."/>
            <person name="Banfield J.F."/>
        </authorList>
    </citation>
    <scope>NUCLEOTIDE SEQUENCE [LARGE SCALE GENOMIC DNA]</scope>
</reference>
<gene>
    <name evidence="1" type="ORF">UR67_C0002G0161</name>
</gene>
<evidence type="ECO:0000313" key="1">
    <source>
        <dbReference type="EMBL" id="KKP70041.1"/>
    </source>
</evidence>
<protein>
    <submittedName>
        <fullName evidence="1">Uncharacterized protein</fullName>
    </submittedName>
</protein>
<accession>A0A0G0C1R3</accession>
<dbReference type="Proteomes" id="UP000034581">
    <property type="component" value="Unassembled WGS sequence"/>
</dbReference>
<comment type="caution">
    <text evidence="1">The sequence shown here is derived from an EMBL/GenBank/DDBJ whole genome shotgun (WGS) entry which is preliminary data.</text>
</comment>
<organism evidence="1 2">
    <name type="scientific">candidate division CPR3 bacterium GW2011_GWF2_35_18</name>
    <dbReference type="NCBI Taxonomy" id="1618350"/>
    <lineage>
        <taxon>Bacteria</taxon>
        <taxon>Bacteria division CPR3</taxon>
    </lineage>
</organism>
<dbReference type="EMBL" id="LBQB01000002">
    <property type="protein sequence ID" value="KKP70041.1"/>
    <property type="molecule type" value="Genomic_DNA"/>
</dbReference>
<dbReference type="STRING" id="1618350.UR67_C0002G0161"/>
<name>A0A0G0C1R3_UNCC3</name>
<evidence type="ECO:0000313" key="2">
    <source>
        <dbReference type="Proteomes" id="UP000034581"/>
    </source>
</evidence>